<evidence type="ECO:0000256" key="1">
    <source>
        <dbReference type="SAM" id="MobiDB-lite"/>
    </source>
</evidence>
<dbReference type="AlphaFoldDB" id="A0A919GC18"/>
<organism evidence="2 3">
    <name type="scientific">Streptomyces sulfonofaciens</name>
    <dbReference type="NCBI Taxonomy" id="68272"/>
    <lineage>
        <taxon>Bacteria</taxon>
        <taxon>Bacillati</taxon>
        <taxon>Actinomycetota</taxon>
        <taxon>Actinomycetes</taxon>
        <taxon>Kitasatosporales</taxon>
        <taxon>Streptomycetaceae</taxon>
        <taxon>Streptomyces</taxon>
    </lineage>
</organism>
<dbReference type="Proteomes" id="UP000603708">
    <property type="component" value="Unassembled WGS sequence"/>
</dbReference>
<name>A0A919GC18_9ACTN</name>
<gene>
    <name evidence="2" type="ORF">GCM10018793_40160</name>
</gene>
<feature type="region of interest" description="Disordered" evidence="1">
    <location>
        <begin position="38"/>
        <end position="58"/>
    </location>
</feature>
<keyword evidence="3" id="KW-1185">Reference proteome</keyword>
<evidence type="ECO:0000313" key="2">
    <source>
        <dbReference type="EMBL" id="GHH81833.1"/>
    </source>
</evidence>
<accession>A0A919GC18</accession>
<evidence type="ECO:0000313" key="3">
    <source>
        <dbReference type="Proteomes" id="UP000603708"/>
    </source>
</evidence>
<protein>
    <submittedName>
        <fullName evidence="2">Uncharacterized protein</fullName>
    </submittedName>
</protein>
<comment type="caution">
    <text evidence="2">The sequence shown here is derived from an EMBL/GenBank/DDBJ whole genome shotgun (WGS) entry which is preliminary data.</text>
</comment>
<reference evidence="2" key="2">
    <citation type="submission" date="2020-09" db="EMBL/GenBank/DDBJ databases">
        <authorList>
            <person name="Sun Q."/>
            <person name="Ohkuma M."/>
        </authorList>
    </citation>
    <scope>NUCLEOTIDE SEQUENCE</scope>
    <source>
        <strain evidence="2">JCM 5069</strain>
    </source>
</reference>
<dbReference type="EMBL" id="BNCD01000011">
    <property type="protein sequence ID" value="GHH81833.1"/>
    <property type="molecule type" value="Genomic_DNA"/>
</dbReference>
<sequence length="58" mass="6232">MTAPLEDSDMPLPGLDLPVRTDHPVLAAILADLRARMAPEEPHDSASQPVVAQYEDAP</sequence>
<reference evidence="2" key="1">
    <citation type="journal article" date="2014" name="Int. J. Syst. Evol. Microbiol.">
        <title>Complete genome sequence of Corynebacterium casei LMG S-19264T (=DSM 44701T), isolated from a smear-ripened cheese.</title>
        <authorList>
            <consortium name="US DOE Joint Genome Institute (JGI-PGF)"/>
            <person name="Walter F."/>
            <person name="Albersmeier A."/>
            <person name="Kalinowski J."/>
            <person name="Ruckert C."/>
        </authorList>
    </citation>
    <scope>NUCLEOTIDE SEQUENCE</scope>
    <source>
        <strain evidence="2">JCM 5069</strain>
    </source>
</reference>
<proteinExistence type="predicted"/>
<dbReference type="RefSeq" id="WP_189933928.1">
    <property type="nucleotide sequence ID" value="NZ_BNCD01000011.1"/>
</dbReference>